<gene>
    <name evidence="3" type="ORF">OCL97_04535</name>
</gene>
<dbReference type="Proteomes" id="UP001598130">
    <property type="component" value="Unassembled WGS sequence"/>
</dbReference>
<reference evidence="3 4" key="1">
    <citation type="submission" date="2022-09" db="EMBL/GenBank/DDBJ databases">
        <title>New species of Phenylobacterium.</title>
        <authorList>
            <person name="Mieszkin S."/>
        </authorList>
    </citation>
    <scope>NUCLEOTIDE SEQUENCE [LARGE SCALE GENOMIC DNA]</scope>
    <source>
        <strain evidence="3 4">HK31-G</strain>
    </source>
</reference>
<feature type="transmembrane region" description="Helical" evidence="2">
    <location>
        <begin position="133"/>
        <end position="155"/>
    </location>
</feature>
<feature type="region of interest" description="Disordered" evidence="1">
    <location>
        <begin position="1"/>
        <end position="41"/>
    </location>
</feature>
<keyword evidence="2" id="KW-0812">Transmembrane</keyword>
<dbReference type="EMBL" id="JAOTJD010000005">
    <property type="protein sequence ID" value="MFD3263233.1"/>
    <property type="molecule type" value="Genomic_DNA"/>
</dbReference>
<keyword evidence="2" id="KW-1133">Transmembrane helix</keyword>
<protein>
    <submittedName>
        <fullName evidence="3">Uncharacterized protein</fullName>
    </submittedName>
</protein>
<dbReference type="RefSeq" id="WP_377368009.1">
    <property type="nucleotide sequence ID" value="NZ_JAOTJD010000005.1"/>
</dbReference>
<organism evidence="3 4">
    <name type="scientific">Phenylobacterium ferrooxidans</name>
    <dbReference type="NCBI Taxonomy" id="2982689"/>
    <lineage>
        <taxon>Bacteria</taxon>
        <taxon>Pseudomonadati</taxon>
        <taxon>Pseudomonadota</taxon>
        <taxon>Alphaproteobacteria</taxon>
        <taxon>Caulobacterales</taxon>
        <taxon>Caulobacteraceae</taxon>
        <taxon>Phenylobacterium</taxon>
    </lineage>
</organism>
<evidence type="ECO:0000256" key="2">
    <source>
        <dbReference type="SAM" id="Phobius"/>
    </source>
</evidence>
<sequence>MPQAATKAAPTLQPDRSARSGRGSSAKVATPVKSPPLKKRNASIEDIYDAIERVHDCVHEASKESSRQFDGLHRRVDGVADGLGKVGERVAYMEGVQATQSRALGVAPPALDDHDGPVEKGFRTLATMKPWQALVGGIGGLSVFVVGYRIVVSIAPDTWAFLKSLHHILMTVATS</sequence>
<evidence type="ECO:0000313" key="3">
    <source>
        <dbReference type="EMBL" id="MFD3263233.1"/>
    </source>
</evidence>
<comment type="caution">
    <text evidence="3">The sequence shown here is derived from an EMBL/GenBank/DDBJ whole genome shotgun (WGS) entry which is preliminary data.</text>
</comment>
<proteinExistence type="predicted"/>
<evidence type="ECO:0000256" key="1">
    <source>
        <dbReference type="SAM" id="MobiDB-lite"/>
    </source>
</evidence>
<keyword evidence="2" id="KW-0472">Membrane</keyword>
<evidence type="ECO:0000313" key="4">
    <source>
        <dbReference type="Proteomes" id="UP001598130"/>
    </source>
</evidence>
<keyword evidence="4" id="KW-1185">Reference proteome</keyword>
<name>A0ABW6CQZ7_9CAUL</name>
<accession>A0ABW6CQZ7</accession>